<organism evidence="2 3">
    <name type="scientific">Streptomyces regalis</name>
    <dbReference type="NCBI Taxonomy" id="68262"/>
    <lineage>
        <taxon>Bacteria</taxon>
        <taxon>Bacillati</taxon>
        <taxon>Actinomycetota</taxon>
        <taxon>Actinomycetes</taxon>
        <taxon>Kitasatosporales</taxon>
        <taxon>Streptomycetaceae</taxon>
        <taxon>Streptomyces</taxon>
    </lineage>
</organism>
<feature type="region of interest" description="Disordered" evidence="1">
    <location>
        <begin position="1"/>
        <end position="44"/>
    </location>
</feature>
<evidence type="ECO:0000313" key="3">
    <source>
        <dbReference type="Proteomes" id="UP000053923"/>
    </source>
</evidence>
<gene>
    <name evidence="2" type="ORF">ADL12_24520</name>
</gene>
<comment type="caution">
    <text evidence="2">The sequence shown here is derived from an EMBL/GenBank/DDBJ whole genome shotgun (WGS) entry which is preliminary data.</text>
</comment>
<evidence type="ECO:0000256" key="1">
    <source>
        <dbReference type="SAM" id="MobiDB-lite"/>
    </source>
</evidence>
<proteinExistence type="predicted"/>
<dbReference type="AlphaFoldDB" id="A0A101JRS3"/>
<name>A0A101JRS3_9ACTN</name>
<keyword evidence="3" id="KW-1185">Reference proteome</keyword>
<accession>A0A101JRS3</accession>
<protein>
    <submittedName>
        <fullName evidence="2">Uncharacterized protein</fullName>
    </submittedName>
</protein>
<dbReference type="Proteomes" id="UP000053923">
    <property type="component" value="Unassembled WGS sequence"/>
</dbReference>
<feature type="compositionally biased region" description="Low complexity" evidence="1">
    <location>
        <begin position="18"/>
        <end position="28"/>
    </location>
</feature>
<evidence type="ECO:0000313" key="2">
    <source>
        <dbReference type="EMBL" id="KUL31847.1"/>
    </source>
</evidence>
<reference evidence="3" key="1">
    <citation type="submission" date="2015-10" db="EMBL/GenBank/DDBJ databases">
        <authorList>
            <person name="Ju K.-S."/>
            <person name="Doroghazi J.R."/>
            <person name="Metcalf W.W."/>
        </authorList>
    </citation>
    <scope>NUCLEOTIDE SEQUENCE [LARGE SCALE GENOMIC DNA]</scope>
    <source>
        <strain evidence="3">NRRL 3151</strain>
    </source>
</reference>
<sequence>MVVQESSRRGFLRRRGAAARPVAAGMHRSGTSDDGGATDVGDMQDMDMRHEGRRLMAIEPAPPMTTTDLTVGGMTCAAREAGWRTRRRSTRPASRGGSLAMAQFGLDVKARALSSLSLMCPVSLFWA</sequence>
<dbReference type="EMBL" id="LLZG01000243">
    <property type="protein sequence ID" value="KUL31847.1"/>
    <property type="molecule type" value="Genomic_DNA"/>
</dbReference>